<evidence type="ECO:0000256" key="6">
    <source>
        <dbReference type="ARBA" id="ARBA00049117"/>
    </source>
</evidence>
<gene>
    <name evidence="8" type="ORF">JMJ56_04665</name>
</gene>
<reference evidence="8 9" key="1">
    <citation type="submission" date="2021-01" db="EMBL/GenBank/DDBJ databases">
        <title>Belnapia mucosa sp. nov. and Belnapia arida sp. nov., isolated from the Tabernas Desert (Almeria, Spain).</title>
        <authorList>
            <person name="Molina-Menor E."/>
            <person name="Vidal-Verdu A."/>
            <person name="Calonge A."/>
            <person name="Satari L."/>
            <person name="Pereto J."/>
            <person name="Porcar M."/>
        </authorList>
    </citation>
    <scope>NUCLEOTIDE SEQUENCE [LARGE SCALE GENOMIC DNA]</scope>
    <source>
        <strain evidence="8 9">T18</strain>
    </source>
</reference>
<organism evidence="8 9">
    <name type="scientific">Belnapia arida</name>
    <dbReference type="NCBI Taxonomy" id="2804533"/>
    <lineage>
        <taxon>Bacteria</taxon>
        <taxon>Pseudomonadati</taxon>
        <taxon>Pseudomonadota</taxon>
        <taxon>Alphaproteobacteria</taxon>
        <taxon>Acetobacterales</taxon>
        <taxon>Roseomonadaceae</taxon>
        <taxon>Belnapia</taxon>
    </lineage>
</organism>
<dbReference type="InterPro" id="IPR011629">
    <property type="entry name" value="CobW-like_C"/>
</dbReference>
<dbReference type="SUPFAM" id="SSF52540">
    <property type="entry name" value="P-loop containing nucleoside triphosphate hydrolases"/>
    <property type="match status" value="1"/>
</dbReference>
<dbReference type="InterPro" id="IPR036627">
    <property type="entry name" value="CobW-likC_sf"/>
</dbReference>
<protein>
    <submittedName>
        <fullName evidence="8">GTP-binding protein</fullName>
    </submittedName>
</protein>
<comment type="similarity">
    <text evidence="4">Belongs to the SIMIBI class G3E GTPase family. ZNG1 subfamily.</text>
</comment>
<evidence type="ECO:0000256" key="1">
    <source>
        <dbReference type="ARBA" id="ARBA00022741"/>
    </source>
</evidence>
<dbReference type="InterPro" id="IPR051316">
    <property type="entry name" value="Zinc-reg_GTPase_activator"/>
</dbReference>
<dbReference type="Pfam" id="PF02492">
    <property type="entry name" value="cobW"/>
    <property type="match status" value="1"/>
</dbReference>
<sequence>MSAIPVTVLTGFLGAGKTTLLNRLLRDPALAGTAVLVNEFGEIGLDHLLVERLDGDTVLLNAGCLCCTVRGDLVRALRDLTGREIRRVVVETTGLADPAPILQTLMAEPMLAARYRLDGVVTLVDAVAGMATLDAQMEAVKQAAVADRLVLSKADLAAPEAVAALEARLRALNPGAPLLRPNAPAEALLDCGLYDPATKHPDVRRWLDAEAFAGHHHHHHHHDVSRHDARIHSFCLTFDEPLPWDGLATWIDVLTTTRGESVLRLKGILSLEGEERPVAIHGVQGLFHPPVMLERWPDGDDRRSRLVFILRDLDRAVVENGLRAFAESARREREVAG</sequence>
<dbReference type="PANTHER" id="PTHR13748:SF62">
    <property type="entry name" value="COBW DOMAIN-CONTAINING PROTEIN"/>
    <property type="match status" value="1"/>
</dbReference>
<keyword evidence="1" id="KW-0547">Nucleotide-binding</keyword>
<comment type="catalytic activity">
    <reaction evidence="6">
        <text>GTP + H2O = GDP + phosphate + H(+)</text>
        <dbReference type="Rhea" id="RHEA:19669"/>
        <dbReference type="ChEBI" id="CHEBI:15377"/>
        <dbReference type="ChEBI" id="CHEBI:15378"/>
        <dbReference type="ChEBI" id="CHEBI:37565"/>
        <dbReference type="ChEBI" id="CHEBI:43474"/>
        <dbReference type="ChEBI" id="CHEBI:58189"/>
    </reaction>
    <physiologicalReaction direction="left-to-right" evidence="6">
        <dbReference type="Rhea" id="RHEA:19670"/>
    </physiologicalReaction>
</comment>
<evidence type="ECO:0000256" key="5">
    <source>
        <dbReference type="ARBA" id="ARBA00045658"/>
    </source>
</evidence>
<dbReference type="InterPro" id="IPR027417">
    <property type="entry name" value="P-loop_NTPase"/>
</dbReference>
<accession>A0ABS1TXX7</accession>
<evidence type="ECO:0000313" key="8">
    <source>
        <dbReference type="EMBL" id="MBL6077288.1"/>
    </source>
</evidence>
<dbReference type="CDD" id="cd03112">
    <property type="entry name" value="CobW-like"/>
    <property type="match status" value="1"/>
</dbReference>
<evidence type="ECO:0000256" key="2">
    <source>
        <dbReference type="ARBA" id="ARBA00022801"/>
    </source>
</evidence>
<dbReference type="PANTHER" id="PTHR13748">
    <property type="entry name" value="COBW-RELATED"/>
    <property type="match status" value="1"/>
</dbReference>
<comment type="caution">
    <text evidence="8">The sequence shown here is derived from an EMBL/GenBank/DDBJ whole genome shotgun (WGS) entry which is preliminary data.</text>
</comment>
<proteinExistence type="inferred from homology"/>
<dbReference type="Gene3D" id="3.40.50.300">
    <property type="entry name" value="P-loop containing nucleotide triphosphate hydrolases"/>
    <property type="match status" value="1"/>
</dbReference>
<evidence type="ECO:0000256" key="3">
    <source>
        <dbReference type="ARBA" id="ARBA00023186"/>
    </source>
</evidence>
<keyword evidence="3" id="KW-0143">Chaperone</keyword>
<dbReference type="EMBL" id="JAETWB010000001">
    <property type="protein sequence ID" value="MBL6077288.1"/>
    <property type="molecule type" value="Genomic_DNA"/>
</dbReference>
<evidence type="ECO:0000313" key="9">
    <source>
        <dbReference type="Proteomes" id="UP000660885"/>
    </source>
</evidence>
<evidence type="ECO:0000259" key="7">
    <source>
        <dbReference type="SMART" id="SM00833"/>
    </source>
</evidence>
<dbReference type="Pfam" id="PF07683">
    <property type="entry name" value="CobW_C"/>
    <property type="match status" value="1"/>
</dbReference>
<feature type="domain" description="CobW C-terminal" evidence="7">
    <location>
        <begin position="231"/>
        <end position="326"/>
    </location>
</feature>
<dbReference type="InterPro" id="IPR003495">
    <property type="entry name" value="CobW/HypB/UreG_nucleotide-bd"/>
</dbReference>
<dbReference type="SUPFAM" id="SSF90002">
    <property type="entry name" value="Hypothetical protein YjiA, C-terminal domain"/>
    <property type="match status" value="1"/>
</dbReference>
<name>A0ABS1TXX7_9PROT</name>
<dbReference type="RefSeq" id="WP_202830414.1">
    <property type="nucleotide sequence ID" value="NZ_JAETWB010000001.1"/>
</dbReference>
<keyword evidence="9" id="KW-1185">Reference proteome</keyword>
<evidence type="ECO:0000256" key="4">
    <source>
        <dbReference type="ARBA" id="ARBA00034320"/>
    </source>
</evidence>
<comment type="function">
    <text evidence="5">Zinc chaperone that directly transfers zinc cofactor to target proteins, thereby activating them. Zinc is transferred from the CXCC motif in the GTPase domain to the zinc binding site in target proteins in a process requiring GTP hydrolysis.</text>
</comment>
<dbReference type="Gene3D" id="3.30.1220.10">
    <property type="entry name" value="CobW-like, C-terminal domain"/>
    <property type="match status" value="1"/>
</dbReference>
<dbReference type="SMART" id="SM00833">
    <property type="entry name" value="CobW_C"/>
    <property type="match status" value="1"/>
</dbReference>
<dbReference type="Proteomes" id="UP000660885">
    <property type="component" value="Unassembled WGS sequence"/>
</dbReference>
<keyword evidence="2" id="KW-0378">Hydrolase</keyword>